<gene>
    <name evidence="5" type="ORF">BaRGS_00006871</name>
</gene>
<comment type="caution">
    <text evidence="5">The sequence shown here is derived from an EMBL/GenBank/DDBJ whole genome shotgun (WGS) entry which is preliminary data.</text>
</comment>
<organism evidence="5 6">
    <name type="scientific">Batillaria attramentaria</name>
    <dbReference type="NCBI Taxonomy" id="370345"/>
    <lineage>
        <taxon>Eukaryota</taxon>
        <taxon>Metazoa</taxon>
        <taxon>Spiralia</taxon>
        <taxon>Lophotrochozoa</taxon>
        <taxon>Mollusca</taxon>
        <taxon>Gastropoda</taxon>
        <taxon>Caenogastropoda</taxon>
        <taxon>Sorbeoconcha</taxon>
        <taxon>Cerithioidea</taxon>
        <taxon>Batillariidae</taxon>
        <taxon>Batillaria</taxon>
    </lineage>
</organism>
<dbReference type="Proteomes" id="UP001519460">
    <property type="component" value="Unassembled WGS sequence"/>
</dbReference>
<dbReference type="InterPro" id="IPR050753">
    <property type="entry name" value="Peptidase_M14_domain"/>
</dbReference>
<evidence type="ECO:0000313" key="6">
    <source>
        <dbReference type="Proteomes" id="UP001519460"/>
    </source>
</evidence>
<protein>
    <recommendedName>
        <fullName evidence="4">Peptidase M14 domain-containing protein</fullName>
    </recommendedName>
</protein>
<evidence type="ECO:0000256" key="1">
    <source>
        <dbReference type="ARBA" id="ARBA00005988"/>
    </source>
</evidence>
<keyword evidence="3" id="KW-0732">Signal</keyword>
<keyword evidence="6" id="KW-1185">Reference proteome</keyword>
<dbReference type="SMART" id="SM00631">
    <property type="entry name" value="Zn_pept"/>
    <property type="match status" value="1"/>
</dbReference>
<dbReference type="EMBL" id="JACVVK020000029">
    <property type="protein sequence ID" value="KAK7501785.1"/>
    <property type="molecule type" value="Genomic_DNA"/>
</dbReference>
<evidence type="ECO:0000259" key="4">
    <source>
        <dbReference type="PROSITE" id="PS52035"/>
    </source>
</evidence>
<proteinExistence type="inferred from homology"/>
<name>A0ABD0LQD4_9CAEN</name>
<dbReference type="Pfam" id="PF00246">
    <property type="entry name" value="Peptidase_M14"/>
    <property type="match status" value="1"/>
</dbReference>
<comment type="caution">
    <text evidence="2">Lacks conserved residue(s) required for the propagation of feature annotation.</text>
</comment>
<dbReference type="AlphaFoldDB" id="A0ABD0LQD4"/>
<dbReference type="PROSITE" id="PS00132">
    <property type="entry name" value="CARBOXYPEPT_ZN_1"/>
    <property type="match status" value="1"/>
</dbReference>
<evidence type="ECO:0000313" key="5">
    <source>
        <dbReference type="EMBL" id="KAK7501785.1"/>
    </source>
</evidence>
<feature type="signal peptide" evidence="3">
    <location>
        <begin position="1"/>
        <end position="29"/>
    </location>
</feature>
<dbReference type="SUPFAM" id="SSF53187">
    <property type="entry name" value="Zn-dependent exopeptidases"/>
    <property type="match status" value="1"/>
</dbReference>
<comment type="similarity">
    <text evidence="1 2">Belongs to the peptidase M14 family.</text>
</comment>
<evidence type="ECO:0000256" key="3">
    <source>
        <dbReference type="SAM" id="SignalP"/>
    </source>
</evidence>
<feature type="domain" description="Peptidase M14" evidence="4">
    <location>
        <begin position="33"/>
        <end position="219"/>
    </location>
</feature>
<dbReference type="InterPro" id="IPR000834">
    <property type="entry name" value="Peptidase_M14"/>
</dbReference>
<dbReference type="PANTHER" id="PTHR11532">
    <property type="entry name" value="PROTEASE M14 CARBOXYPEPTIDASE"/>
    <property type="match status" value="1"/>
</dbReference>
<evidence type="ECO:0000256" key="2">
    <source>
        <dbReference type="PROSITE-ProRule" id="PRU01379"/>
    </source>
</evidence>
<dbReference type="PANTHER" id="PTHR11532:SF84">
    <property type="entry name" value="CARBOXYPEPTIDASE M"/>
    <property type="match status" value="1"/>
</dbReference>
<dbReference type="PRINTS" id="PR00765">
    <property type="entry name" value="CRBOXYPTASEA"/>
</dbReference>
<dbReference type="InterPro" id="IPR057246">
    <property type="entry name" value="CARBOXYPEPT_ZN_1"/>
</dbReference>
<dbReference type="Gene3D" id="3.40.630.10">
    <property type="entry name" value="Zn peptidases"/>
    <property type="match status" value="1"/>
</dbReference>
<sequence>MKASRLPRLTLASILTLTLLVSRSQNTNALDFVYHDAVQLEAFLTNISQTYPEITRLYSIGKSINGVDLWVIAIGESPRDHVTLRPNVKYVGNMHGNEVVGREELLHFIEYLVTNYGQMENVTHLLNTSTVHILPSMNPDGFAVASTEPACNGIGRGNAKNYDLNRNFPDFFRQATTPIQQETQLIIDWITSTQFVLSANLHGGAVCVSYPFDTYLGSK</sequence>
<dbReference type="PROSITE" id="PS52035">
    <property type="entry name" value="PEPTIDASE_M14"/>
    <property type="match status" value="1"/>
</dbReference>
<feature type="chain" id="PRO_5044781386" description="Peptidase M14 domain-containing protein" evidence="3">
    <location>
        <begin position="30"/>
        <end position="219"/>
    </location>
</feature>
<accession>A0ABD0LQD4</accession>
<reference evidence="5 6" key="1">
    <citation type="journal article" date="2023" name="Sci. Data">
        <title>Genome assembly of the Korean intertidal mud-creeper Batillaria attramentaria.</title>
        <authorList>
            <person name="Patra A.K."/>
            <person name="Ho P.T."/>
            <person name="Jun S."/>
            <person name="Lee S.J."/>
            <person name="Kim Y."/>
            <person name="Won Y.J."/>
        </authorList>
    </citation>
    <scope>NUCLEOTIDE SEQUENCE [LARGE SCALE GENOMIC DNA]</scope>
    <source>
        <strain evidence="5">Wonlab-2016</strain>
    </source>
</reference>